<keyword evidence="6" id="KW-0456">Lyase</keyword>
<dbReference type="VEuPathDB" id="AmoebaDB:NF0056870"/>
<keyword evidence="4" id="KW-0276">Fatty acid metabolism</keyword>
<dbReference type="InterPro" id="IPR014748">
    <property type="entry name" value="Enoyl-CoA_hydra_C"/>
</dbReference>
<reference evidence="9 10" key="1">
    <citation type="journal article" date="2019" name="Sci. Rep.">
        <title>Nanopore sequencing improves the draft genome of the human pathogenic amoeba Naegleria fowleri.</title>
        <authorList>
            <person name="Liechti N."/>
            <person name="Schurch N."/>
            <person name="Bruggmann R."/>
            <person name="Wittwer M."/>
        </authorList>
    </citation>
    <scope>NUCLEOTIDE SEQUENCE [LARGE SCALE GENOMIC DNA]</scope>
    <source>
        <strain evidence="9 10">ATCC 30894</strain>
    </source>
</reference>
<dbReference type="GeneID" id="68116696"/>
<evidence type="ECO:0000256" key="8">
    <source>
        <dbReference type="RuleBase" id="RU003707"/>
    </source>
</evidence>
<dbReference type="Gene3D" id="3.30.1330.40">
    <property type="entry name" value="RutC-like"/>
    <property type="match status" value="1"/>
</dbReference>
<evidence type="ECO:0000313" key="9">
    <source>
        <dbReference type="EMBL" id="KAF0972276.1"/>
    </source>
</evidence>
<dbReference type="InterPro" id="IPR001753">
    <property type="entry name" value="Enoyl-CoA_hydra/iso"/>
</dbReference>
<evidence type="ECO:0000256" key="3">
    <source>
        <dbReference type="ARBA" id="ARBA00012076"/>
    </source>
</evidence>
<keyword evidence="10" id="KW-1185">Reference proteome</keyword>
<comment type="similarity">
    <text evidence="2">Belongs to the RutC family.</text>
</comment>
<dbReference type="VEuPathDB" id="AmoebaDB:NfTy_062540"/>
<dbReference type="SUPFAM" id="SSF52096">
    <property type="entry name" value="ClpP/crotonase"/>
    <property type="match status" value="1"/>
</dbReference>
<dbReference type="InterPro" id="IPR029045">
    <property type="entry name" value="ClpP/crotonase-like_dom_sf"/>
</dbReference>
<dbReference type="CDD" id="cd00448">
    <property type="entry name" value="YjgF_YER057c_UK114_family"/>
    <property type="match status" value="1"/>
</dbReference>
<dbReference type="PROSITE" id="PS00166">
    <property type="entry name" value="ENOYL_COA_HYDRATASE"/>
    <property type="match status" value="1"/>
</dbReference>
<dbReference type="VEuPathDB" id="AmoebaDB:NF0056880"/>
<dbReference type="EC" id="4.2.1.17" evidence="3"/>
<dbReference type="Gene3D" id="1.10.12.10">
    <property type="entry name" value="Lyase 2-enoyl-coa Hydratase, Chain A, domain 2"/>
    <property type="match status" value="1"/>
</dbReference>
<dbReference type="InterPro" id="IPR006175">
    <property type="entry name" value="YjgF/YER057c/UK114"/>
</dbReference>
<dbReference type="InterPro" id="IPR018376">
    <property type="entry name" value="Enoyl-CoA_hyd/isom_CS"/>
</dbReference>
<dbReference type="VEuPathDB" id="AmoebaDB:NfTy_062550"/>
<name>A0A6A5BC73_NAEFO</name>
<dbReference type="FunFam" id="1.10.12.10:FF:000001">
    <property type="entry name" value="Probable enoyl-CoA hydratase, mitochondrial"/>
    <property type="match status" value="1"/>
</dbReference>
<dbReference type="PANTHER" id="PTHR11941">
    <property type="entry name" value="ENOYL-COA HYDRATASE-RELATED"/>
    <property type="match status" value="1"/>
</dbReference>
<dbReference type="AlphaFoldDB" id="A0A6A5BC73"/>
<dbReference type="NCBIfam" id="TIGR00004">
    <property type="entry name" value="Rid family detoxifying hydrolase"/>
    <property type="match status" value="1"/>
</dbReference>
<dbReference type="EMBL" id="VFQX01000069">
    <property type="protein sequence ID" value="KAF0972276.1"/>
    <property type="molecule type" value="Genomic_DNA"/>
</dbReference>
<dbReference type="InterPro" id="IPR006056">
    <property type="entry name" value="RidA"/>
</dbReference>
<dbReference type="GO" id="GO:0005739">
    <property type="term" value="C:mitochondrion"/>
    <property type="evidence" value="ECO:0007669"/>
    <property type="project" value="TreeGrafter"/>
</dbReference>
<keyword evidence="5" id="KW-0443">Lipid metabolism</keyword>
<dbReference type="SUPFAM" id="SSF55298">
    <property type="entry name" value="YjgF-like"/>
    <property type="match status" value="1"/>
</dbReference>
<dbReference type="Gene3D" id="3.90.226.10">
    <property type="entry name" value="2-enoyl-CoA Hydratase, Chain A, domain 1"/>
    <property type="match status" value="1"/>
</dbReference>
<dbReference type="CDD" id="cd06558">
    <property type="entry name" value="crotonase-like"/>
    <property type="match status" value="1"/>
</dbReference>
<dbReference type="GO" id="GO:0006635">
    <property type="term" value="P:fatty acid beta-oxidation"/>
    <property type="evidence" value="ECO:0007669"/>
    <property type="project" value="TreeGrafter"/>
</dbReference>
<protein>
    <recommendedName>
        <fullName evidence="7">Probable enoyl-CoA hydratase, mitochondrial</fullName>
        <ecNumber evidence="3">4.2.1.17</ecNumber>
    </recommendedName>
</protein>
<comment type="caution">
    <text evidence="9">The sequence shown here is derived from an EMBL/GenBank/DDBJ whole genome shotgun (WGS) entry which is preliminary data.</text>
</comment>
<gene>
    <name evidence="9" type="ORF">FDP41_009480</name>
</gene>
<evidence type="ECO:0000256" key="2">
    <source>
        <dbReference type="ARBA" id="ARBA00010552"/>
    </source>
</evidence>
<evidence type="ECO:0000313" key="10">
    <source>
        <dbReference type="Proteomes" id="UP000444721"/>
    </source>
</evidence>
<dbReference type="FunFam" id="3.90.226.10:FF:000019">
    <property type="entry name" value="Enoyl-CoA hydratase, mitochondrial"/>
    <property type="match status" value="1"/>
</dbReference>
<dbReference type="GO" id="GO:0004300">
    <property type="term" value="F:enoyl-CoA hydratase activity"/>
    <property type="evidence" value="ECO:0007669"/>
    <property type="project" value="UniProtKB-EC"/>
</dbReference>
<evidence type="ECO:0000256" key="7">
    <source>
        <dbReference type="ARBA" id="ARBA00073937"/>
    </source>
</evidence>
<proteinExistence type="inferred from homology"/>
<dbReference type="RefSeq" id="XP_044556991.1">
    <property type="nucleotide sequence ID" value="XM_044713443.1"/>
</dbReference>
<dbReference type="FunFam" id="3.30.1330.40:FF:000001">
    <property type="entry name" value="L-PSP family endoribonuclease"/>
    <property type="match status" value="1"/>
</dbReference>
<accession>A0A6A5BC73</accession>
<evidence type="ECO:0000256" key="6">
    <source>
        <dbReference type="ARBA" id="ARBA00023239"/>
    </source>
</evidence>
<dbReference type="Pfam" id="PF01042">
    <property type="entry name" value="Ribonuc_L-PSP"/>
    <property type="match status" value="1"/>
</dbReference>
<dbReference type="InterPro" id="IPR035959">
    <property type="entry name" value="RutC-like_sf"/>
</dbReference>
<sequence>MIKNSTRTLLSQLSRKSTKVVAPLLLNNSRSFSTSLSQTLTPTYPPTNNSHKLFNTEKAGKAIGPYSHCTVFNERLIFVSGQLGIDPTSGTLVEGLEGQCHQALKNMQAILEGAGSGMDCVLKTTILLTDMAHFEVVNKIYESYFSKNKPARATFAVKALPKEVLLKLKLLLIKGHSSTSIIIQNIKTHSLPFDRENGVAIITLNRPSQLNALCKQLVQELAQVVSLCEKDSSVRVMIITGSKKAFAAGADIKEMSTMTSMQVYQENLFGELEVVAKARKPIIAAVNGYALGGGCELAMMCDFIIAGDSAKFGQPEIKLGTIPGIGGTQRLTKAIGKAKAMEWNLTGELYGAEEAEKAGLVSRIVKSDQLLEETIKIADKIASFSQPIAQFAKACVQKAHEMSLQEGLDYERKLFMSTFSTKDQKEGMSAFVEKRPPKFVDE</sequence>
<dbReference type="Pfam" id="PF00378">
    <property type="entry name" value="ECH_1"/>
    <property type="match status" value="1"/>
</dbReference>
<organism evidence="9 10">
    <name type="scientific">Naegleria fowleri</name>
    <name type="common">Brain eating amoeba</name>
    <dbReference type="NCBI Taxonomy" id="5763"/>
    <lineage>
        <taxon>Eukaryota</taxon>
        <taxon>Discoba</taxon>
        <taxon>Heterolobosea</taxon>
        <taxon>Tetramitia</taxon>
        <taxon>Eutetramitia</taxon>
        <taxon>Vahlkampfiidae</taxon>
        <taxon>Naegleria</taxon>
    </lineage>
</organism>
<dbReference type="Proteomes" id="UP000444721">
    <property type="component" value="Unassembled WGS sequence"/>
</dbReference>
<comment type="similarity">
    <text evidence="1 8">Belongs to the enoyl-CoA hydratase/isomerase family.</text>
</comment>
<dbReference type="OrthoDB" id="2018133at2759"/>
<evidence type="ECO:0000256" key="1">
    <source>
        <dbReference type="ARBA" id="ARBA00005254"/>
    </source>
</evidence>
<dbReference type="PANTHER" id="PTHR11941:SF54">
    <property type="entry name" value="ENOYL-COA HYDRATASE, MITOCHONDRIAL"/>
    <property type="match status" value="1"/>
</dbReference>
<evidence type="ECO:0000256" key="5">
    <source>
        <dbReference type="ARBA" id="ARBA00023098"/>
    </source>
</evidence>
<dbReference type="VEuPathDB" id="AmoebaDB:FDP41_009480"/>
<evidence type="ECO:0000256" key="4">
    <source>
        <dbReference type="ARBA" id="ARBA00022832"/>
    </source>
</evidence>